<evidence type="ECO:0008006" key="3">
    <source>
        <dbReference type="Google" id="ProtNLM"/>
    </source>
</evidence>
<comment type="caution">
    <text evidence="1">The sequence shown here is derived from an EMBL/GenBank/DDBJ whole genome shotgun (WGS) entry which is preliminary data.</text>
</comment>
<dbReference type="EMBL" id="BJXX01000215">
    <property type="protein sequence ID" value="GEN36697.1"/>
    <property type="molecule type" value="Genomic_DNA"/>
</dbReference>
<dbReference type="RefSeq" id="WP_146812330.1">
    <property type="nucleotide sequence ID" value="NZ_BJXX01000215.1"/>
</dbReference>
<keyword evidence="2" id="KW-1185">Reference proteome</keyword>
<reference evidence="1 2" key="1">
    <citation type="submission" date="2019-07" db="EMBL/GenBank/DDBJ databases">
        <title>Whole genome shotgun sequence of Aneurinibacillus danicus NBRC 102444.</title>
        <authorList>
            <person name="Hosoyama A."/>
            <person name="Uohara A."/>
            <person name="Ohji S."/>
            <person name="Ichikawa N."/>
        </authorList>
    </citation>
    <scope>NUCLEOTIDE SEQUENCE [LARGE SCALE GENOMIC DNA]</scope>
    <source>
        <strain evidence="1 2">NBRC 102444</strain>
    </source>
</reference>
<evidence type="ECO:0000313" key="1">
    <source>
        <dbReference type="EMBL" id="GEN36697.1"/>
    </source>
</evidence>
<gene>
    <name evidence="1" type="ORF">ADA01nite_41570</name>
</gene>
<sequence>MNKIEALARMFSMYSIYPASCYVDNSPVRIFQKMFPDNHYARDMELFLKEQQHNPQRRGADLPWWGKHYFSSKEGLRTMIITQDSLALDAGSIVFFAHLMPLLDSRDTYEQYTKQLNKNQSFRFASWRRIREQMIQWGIDFDFLYVTDAAKVYIENSRERFDLKASEQLLREEIEFCNPDLLILLGGSPLKLLQKDMVYTDVVEKREFISVAGKKTVVSPFPSGNGLSQKNFNERLANATSLIQETLSKQSI</sequence>
<protein>
    <recommendedName>
        <fullName evidence="3">Uracil-DNA glycosylase-like domain-containing protein</fullName>
    </recommendedName>
</protein>
<name>A0A511VCS9_9BACL</name>
<dbReference type="InterPro" id="IPR036895">
    <property type="entry name" value="Uracil-DNA_glycosylase-like_sf"/>
</dbReference>
<dbReference type="AlphaFoldDB" id="A0A511VCS9"/>
<proteinExistence type="predicted"/>
<organism evidence="1 2">
    <name type="scientific">Aneurinibacillus danicus</name>
    <dbReference type="NCBI Taxonomy" id="267746"/>
    <lineage>
        <taxon>Bacteria</taxon>
        <taxon>Bacillati</taxon>
        <taxon>Bacillota</taxon>
        <taxon>Bacilli</taxon>
        <taxon>Bacillales</taxon>
        <taxon>Paenibacillaceae</taxon>
        <taxon>Aneurinibacillus group</taxon>
        <taxon>Aneurinibacillus</taxon>
    </lineage>
</organism>
<dbReference type="Proteomes" id="UP000321157">
    <property type="component" value="Unassembled WGS sequence"/>
</dbReference>
<evidence type="ECO:0000313" key="2">
    <source>
        <dbReference type="Proteomes" id="UP000321157"/>
    </source>
</evidence>
<accession>A0A511VCS9</accession>
<dbReference type="SUPFAM" id="SSF52141">
    <property type="entry name" value="Uracil-DNA glycosylase-like"/>
    <property type="match status" value="1"/>
</dbReference>
<dbReference type="OrthoDB" id="2988407at2"/>
<dbReference type="Gene3D" id="3.40.470.10">
    <property type="entry name" value="Uracil-DNA glycosylase-like domain"/>
    <property type="match status" value="1"/>
</dbReference>